<keyword evidence="3" id="KW-0804">Transcription</keyword>
<evidence type="ECO:0000256" key="3">
    <source>
        <dbReference type="ARBA" id="ARBA00023163"/>
    </source>
</evidence>
<dbReference type="InterPro" id="IPR009057">
    <property type="entry name" value="Homeodomain-like_sf"/>
</dbReference>
<accession>A0A5B1CLV3</accession>
<comment type="caution">
    <text evidence="6">The sequence shown here is derived from an EMBL/GenBank/DDBJ whole genome shotgun (WGS) entry which is preliminary data.</text>
</comment>
<dbReference type="Pfam" id="PF12833">
    <property type="entry name" value="HTH_18"/>
    <property type="match status" value="1"/>
</dbReference>
<evidence type="ECO:0000256" key="2">
    <source>
        <dbReference type="ARBA" id="ARBA00023125"/>
    </source>
</evidence>
<organism evidence="6 7">
    <name type="scientific">Rubripirellula obstinata</name>
    <dbReference type="NCBI Taxonomy" id="406547"/>
    <lineage>
        <taxon>Bacteria</taxon>
        <taxon>Pseudomonadati</taxon>
        <taxon>Planctomycetota</taxon>
        <taxon>Planctomycetia</taxon>
        <taxon>Pirellulales</taxon>
        <taxon>Pirellulaceae</taxon>
        <taxon>Rubripirellula</taxon>
    </lineage>
</organism>
<name>A0A5B1CLV3_9BACT</name>
<dbReference type="Gene3D" id="3.40.50.2300">
    <property type="match status" value="2"/>
</dbReference>
<dbReference type="SUPFAM" id="SSF53822">
    <property type="entry name" value="Periplasmic binding protein-like I"/>
    <property type="match status" value="1"/>
</dbReference>
<evidence type="ECO:0000313" key="7">
    <source>
        <dbReference type="Proteomes" id="UP000322699"/>
    </source>
</evidence>
<keyword evidence="2" id="KW-0238">DNA-binding</keyword>
<dbReference type="AlphaFoldDB" id="A0A5B1CLV3"/>
<sequence>MPHVLLLIESSRAYGRNCLMGIASFMRAHGPWHVLHLERGLQEDIPDVVKRQTFDGVIARIETQMIADSVRQFGVPTVDLRGAFIPDSGVALNTDSKACAEMAIEHFQQRGFRELAFCGYDGIDFSDERRDAFLRICKEKGVNARDYQPAGNSSEDSTGSRKPPQSPGISVGEPAGTLSSELGGELDDLELEQWLKDQPKPLGVFACNDMRGRQVLIAARRARLKVPDQVAVLGVDDDEVICDLANPPLTSIEPDAHRIGFEGATALAELMSGATPKQKRTLIPPSRLCVRMSTDVMAIEDTDLAAAVQYIRSNACDGIGVEDVLRATAYSRATLERRFRQILSRTPREEIERVRIDRVRMLLAETTYSLEQIAHMVSYKTSAHLVTAFRRTVDCTPGQYRRRFHGN</sequence>
<evidence type="ECO:0000256" key="4">
    <source>
        <dbReference type="SAM" id="MobiDB-lite"/>
    </source>
</evidence>
<evidence type="ECO:0000313" key="6">
    <source>
        <dbReference type="EMBL" id="KAA1262177.1"/>
    </source>
</evidence>
<evidence type="ECO:0000256" key="1">
    <source>
        <dbReference type="ARBA" id="ARBA00023015"/>
    </source>
</evidence>
<keyword evidence="1" id="KW-0805">Transcription regulation</keyword>
<feature type="region of interest" description="Disordered" evidence="4">
    <location>
        <begin position="145"/>
        <end position="177"/>
    </location>
</feature>
<dbReference type="InterPro" id="IPR018060">
    <property type="entry name" value="HTH_AraC"/>
</dbReference>
<evidence type="ECO:0000259" key="5">
    <source>
        <dbReference type="PROSITE" id="PS01124"/>
    </source>
</evidence>
<dbReference type="GO" id="GO:0003700">
    <property type="term" value="F:DNA-binding transcription factor activity"/>
    <property type="evidence" value="ECO:0007669"/>
    <property type="project" value="InterPro"/>
</dbReference>
<dbReference type="PROSITE" id="PS01124">
    <property type="entry name" value="HTH_ARAC_FAMILY_2"/>
    <property type="match status" value="1"/>
</dbReference>
<dbReference type="Gene3D" id="1.10.10.60">
    <property type="entry name" value="Homeodomain-like"/>
    <property type="match status" value="1"/>
</dbReference>
<proteinExistence type="predicted"/>
<dbReference type="EMBL" id="VRLW01000001">
    <property type="protein sequence ID" value="KAA1262177.1"/>
    <property type="molecule type" value="Genomic_DNA"/>
</dbReference>
<dbReference type="InterPro" id="IPR028082">
    <property type="entry name" value="Peripla_BP_I"/>
</dbReference>
<reference evidence="6 7" key="1">
    <citation type="submission" date="2019-08" db="EMBL/GenBank/DDBJ databases">
        <title>Deep-cultivation of Planctomycetes and their phenomic and genomic characterization uncovers novel biology.</title>
        <authorList>
            <person name="Wiegand S."/>
            <person name="Jogler M."/>
            <person name="Boedeker C."/>
            <person name="Pinto D."/>
            <person name="Vollmers J."/>
            <person name="Rivas-Marin E."/>
            <person name="Kohn T."/>
            <person name="Peeters S.H."/>
            <person name="Heuer A."/>
            <person name="Rast P."/>
            <person name="Oberbeckmann S."/>
            <person name="Bunk B."/>
            <person name="Jeske O."/>
            <person name="Meyerdierks A."/>
            <person name="Storesund J.E."/>
            <person name="Kallscheuer N."/>
            <person name="Luecker S."/>
            <person name="Lage O.M."/>
            <person name="Pohl T."/>
            <person name="Merkel B.J."/>
            <person name="Hornburger P."/>
            <person name="Mueller R.-W."/>
            <person name="Bruemmer F."/>
            <person name="Labrenz M."/>
            <person name="Spormann A.M."/>
            <person name="Op Den Camp H."/>
            <person name="Overmann J."/>
            <person name="Amann R."/>
            <person name="Jetten M.S.M."/>
            <person name="Mascher T."/>
            <person name="Medema M.H."/>
            <person name="Devos D.P."/>
            <person name="Kaster A.-K."/>
            <person name="Ovreas L."/>
            <person name="Rohde M."/>
            <person name="Galperin M.Y."/>
            <person name="Jogler C."/>
        </authorList>
    </citation>
    <scope>NUCLEOTIDE SEQUENCE [LARGE SCALE GENOMIC DNA]</scope>
    <source>
        <strain evidence="6 7">LF1</strain>
    </source>
</reference>
<dbReference type="GO" id="GO:0000976">
    <property type="term" value="F:transcription cis-regulatory region binding"/>
    <property type="evidence" value="ECO:0007669"/>
    <property type="project" value="TreeGrafter"/>
</dbReference>
<dbReference type="InterPro" id="IPR046335">
    <property type="entry name" value="LacI/GalR-like_sensor"/>
</dbReference>
<dbReference type="PANTHER" id="PTHR30146:SF24">
    <property type="entry name" value="XYLOSE OPERON REGULATORY PROTEIN"/>
    <property type="match status" value="1"/>
</dbReference>
<dbReference type="CDD" id="cd01543">
    <property type="entry name" value="PBP1_XylR"/>
    <property type="match status" value="1"/>
</dbReference>
<dbReference type="Pfam" id="PF13377">
    <property type="entry name" value="Peripla_BP_3"/>
    <property type="match status" value="1"/>
</dbReference>
<dbReference type="SUPFAM" id="SSF46689">
    <property type="entry name" value="Homeodomain-like"/>
    <property type="match status" value="2"/>
</dbReference>
<dbReference type="PANTHER" id="PTHR30146">
    <property type="entry name" value="LACI-RELATED TRANSCRIPTIONAL REPRESSOR"/>
    <property type="match status" value="1"/>
</dbReference>
<dbReference type="Proteomes" id="UP000322699">
    <property type="component" value="Unassembled WGS sequence"/>
</dbReference>
<keyword evidence="7" id="KW-1185">Reference proteome</keyword>
<feature type="domain" description="HTH araC/xylS-type" evidence="5">
    <location>
        <begin position="305"/>
        <end position="403"/>
    </location>
</feature>
<dbReference type="SMART" id="SM00342">
    <property type="entry name" value="HTH_ARAC"/>
    <property type="match status" value="1"/>
</dbReference>
<gene>
    <name evidence="6" type="primary">xylR_5</name>
    <name evidence="6" type="ORF">LF1_47390</name>
</gene>
<protein>
    <submittedName>
        <fullName evidence="6">Xylose operon regulatory protein</fullName>
    </submittedName>
</protein>